<comment type="caution">
    <text evidence="7">The sequence shown here is derived from an EMBL/GenBank/DDBJ whole genome shotgun (WGS) entry which is preliminary data.</text>
</comment>
<dbReference type="PROSITE" id="PS51194">
    <property type="entry name" value="HELICASE_CTER"/>
    <property type="match status" value="1"/>
</dbReference>
<gene>
    <name evidence="7" type="primary">DDX24</name>
    <name evidence="7" type="ORF">SNAT2548_LOCUS14068</name>
</gene>
<feature type="non-terminal residue" evidence="7">
    <location>
        <position position="1"/>
    </location>
</feature>
<dbReference type="CDD" id="cd18787">
    <property type="entry name" value="SF2_C_DEAD"/>
    <property type="match status" value="1"/>
</dbReference>
<dbReference type="GO" id="GO:0016787">
    <property type="term" value="F:hydrolase activity"/>
    <property type="evidence" value="ECO:0007669"/>
    <property type="project" value="UniProtKB-KW"/>
</dbReference>
<dbReference type="OrthoDB" id="4310724at2759"/>
<dbReference type="GO" id="GO:0005524">
    <property type="term" value="F:ATP binding"/>
    <property type="evidence" value="ECO:0007669"/>
    <property type="project" value="UniProtKB-KW"/>
</dbReference>
<dbReference type="GO" id="GO:0005829">
    <property type="term" value="C:cytosol"/>
    <property type="evidence" value="ECO:0007669"/>
    <property type="project" value="TreeGrafter"/>
</dbReference>
<dbReference type="AlphaFoldDB" id="A0A812MTV5"/>
<evidence type="ECO:0000256" key="2">
    <source>
        <dbReference type="ARBA" id="ARBA00022801"/>
    </source>
</evidence>
<reference evidence="7" key="1">
    <citation type="submission" date="2021-02" db="EMBL/GenBank/DDBJ databases">
        <authorList>
            <person name="Dougan E. K."/>
            <person name="Rhodes N."/>
            <person name="Thang M."/>
            <person name="Chan C."/>
        </authorList>
    </citation>
    <scope>NUCLEOTIDE SEQUENCE</scope>
</reference>
<evidence type="ECO:0000313" key="7">
    <source>
        <dbReference type="EMBL" id="CAE7266089.1"/>
    </source>
</evidence>
<accession>A0A812MTV5</accession>
<dbReference type="PANTHER" id="PTHR47959">
    <property type="entry name" value="ATP-DEPENDENT RNA HELICASE RHLE-RELATED"/>
    <property type="match status" value="1"/>
</dbReference>
<keyword evidence="4" id="KW-0067">ATP-binding</keyword>
<name>A0A812MTV5_9DINO</name>
<proteinExistence type="predicted"/>
<keyword evidence="1" id="KW-0547">Nucleotide-binding</keyword>
<dbReference type="PANTHER" id="PTHR47959:SF1">
    <property type="entry name" value="ATP-DEPENDENT RNA HELICASE DBPA"/>
    <property type="match status" value="1"/>
</dbReference>
<dbReference type="SUPFAM" id="SSF52540">
    <property type="entry name" value="P-loop containing nucleoside triphosphate hydrolases"/>
    <property type="match status" value="1"/>
</dbReference>
<organism evidence="7 8">
    <name type="scientific">Symbiodinium natans</name>
    <dbReference type="NCBI Taxonomy" id="878477"/>
    <lineage>
        <taxon>Eukaryota</taxon>
        <taxon>Sar</taxon>
        <taxon>Alveolata</taxon>
        <taxon>Dinophyceae</taxon>
        <taxon>Suessiales</taxon>
        <taxon>Symbiodiniaceae</taxon>
        <taxon>Symbiodinium</taxon>
    </lineage>
</organism>
<keyword evidence="8" id="KW-1185">Reference proteome</keyword>
<dbReference type="InterPro" id="IPR050079">
    <property type="entry name" value="DEAD_box_RNA_helicase"/>
</dbReference>
<evidence type="ECO:0000256" key="1">
    <source>
        <dbReference type="ARBA" id="ARBA00022741"/>
    </source>
</evidence>
<keyword evidence="2" id="KW-0378">Hydrolase</keyword>
<dbReference type="InterPro" id="IPR027417">
    <property type="entry name" value="P-loop_NTPase"/>
</dbReference>
<evidence type="ECO:0000256" key="4">
    <source>
        <dbReference type="ARBA" id="ARBA00022840"/>
    </source>
</evidence>
<dbReference type="EMBL" id="CAJNDS010001580">
    <property type="protein sequence ID" value="CAE7266089.1"/>
    <property type="molecule type" value="Genomic_DNA"/>
</dbReference>
<evidence type="ECO:0000256" key="3">
    <source>
        <dbReference type="ARBA" id="ARBA00022806"/>
    </source>
</evidence>
<feature type="coiled-coil region" evidence="5">
    <location>
        <begin position="337"/>
        <end position="364"/>
    </location>
</feature>
<dbReference type="InterPro" id="IPR001650">
    <property type="entry name" value="Helicase_C-like"/>
</dbReference>
<feature type="domain" description="Helicase C-terminal" evidence="6">
    <location>
        <begin position="167"/>
        <end position="342"/>
    </location>
</feature>
<evidence type="ECO:0000313" key="8">
    <source>
        <dbReference type="Proteomes" id="UP000604046"/>
    </source>
</evidence>
<dbReference type="SMART" id="SM00490">
    <property type="entry name" value="HELICc"/>
    <property type="match status" value="1"/>
</dbReference>
<evidence type="ECO:0000259" key="6">
    <source>
        <dbReference type="PROSITE" id="PS51194"/>
    </source>
</evidence>
<dbReference type="Gene3D" id="3.40.50.300">
    <property type="entry name" value="P-loop containing nucleotide triphosphate hydrolases"/>
    <property type="match status" value="1"/>
</dbReference>
<keyword evidence="5" id="KW-0175">Coiled coil</keyword>
<dbReference type="Pfam" id="PF00271">
    <property type="entry name" value="Helicase_C"/>
    <property type="match status" value="1"/>
</dbReference>
<evidence type="ECO:0000256" key="5">
    <source>
        <dbReference type="SAM" id="Coils"/>
    </source>
</evidence>
<sequence length="395" mass="44358">MAEYPAPPRSCELRCRRAHDKGHPCLSSVKLPCLKEDEHEDAPPQNTNPEETSQMTFSAMSFQRRSLTDSVEKFMAGLLNCYKDKGLDFTQADGTVWLGKEKHQWKDIVSRVPAYFLQILKDVQGWRFSSQVHNQLMQLLPKRRDNSKTKMLEWLRNVVRVAPTTVTFRAQGPAPFNRRRVILFVNAISSVQRLSSVLSLLLESPSASKVLSRVRMSNAGNAGPPPGPAVDVLDLHSKMRQKDRLKRIERFRKLKDALLVCTDIAARGLDVPDVSAVLHFQAPRGSEVFVHRSGRTARAGRAGETIAFVSPNDIRHWGKVYQAVGVTKERVEAVPMVPEAINAAKEASRLAADLEKKVHQTSKANNEKSWLRRAAEEADLVLEEGDEDLDRGRKA</sequence>
<keyword evidence="3" id="KW-0347">Helicase</keyword>
<dbReference type="GO" id="GO:0003724">
    <property type="term" value="F:RNA helicase activity"/>
    <property type="evidence" value="ECO:0007669"/>
    <property type="project" value="TreeGrafter"/>
</dbReference>
<dbReference type="Proteomes" id="UP000604046">
    <property type="component" value="Unassembled WGS sequence"/>
</dbReference>
<protein>
    <submittedName>
        <fullName evidence="7">DDX24 protein</fullName>
    </submittedName>
</protein>